<accession>A0ACB9YWZ0</accession>
<protein>
    <submittedName>
        <fullName evidence="1">Mss4-like protein</fullName>
    </submittedName>
</protein>
<organism evidence="1 2">
    <name type="scientific">Hypoxylon rubiginosum</name>
    <dbReference type="NCBI Taxonomy" id="110542"/>
    <lineage>
        <taxon>Eukaryota</taxon>
        <taxon>Fungi</taxon>
        <taxon>Dikarya</taxon>
        <taxon>Ascomycota</taxon>
        <taxon>Pezizomycotina</taxon>
        <taxon>Sordariomycetes</taxon>
        <taxon>Xylariomycetidae</taxon>
        <taxon>Xylariales</taxon>
        <taxon>Hypoxylaceae</taxon>
        <taxon>Hypoxylon</taxon>
    </lineage>
</organism>
<dbReference type="Proteomes" id="UP001497700">
    <property type="component" value="Unassembled WGS sequence"/>
</dbReference>
<reference evidence="1 2" key="1">
    <citation type="journal article" date="2022" name="New Phytol.">
        <title>Ecological generalism drives hyperdiversity of secondary metabolite gene clusters in xylarialean endophytes.</title>
        <authorList>
            <person name="Franco M.E.E."/>
            <person name="Wisecaver J.H."/>
            <person name="Arnold A.E."/>
            <person name="Ju Y.M."/>
            <person name="Slot J.C."/>
            <person name="Ahrendt S."/>
            <person name="Moore L.P."/>
            <person name="Eastman K.E."/>
            <person name="Scott K."/>
            <person name="Konkel Z."/>
            <person name="Mondo S.J."/>
            <person name="Kuo A."/>
            <person name="Hayes R.D."/>
            <person name="Haridas S."/>
            <person name="Andreopoulos B."/>
            <person name="Riley R."/>
            <person name="LaButti K."/>
            <person name="Pangilinan J."/>
            <person name="Lipzen A."/>
            <person name="Amirebrahimi M."/>
            <person name="Yan J."/>
            <person name="Adam C."/>
            <person name="Keymanesh K."/>
            <person name="Ng V."/>
            <person name="Louie K."/>
            <person name="Northen T."/>
            <person name="Drula E."/>
            <person name="Henrissat B."/>
            <person name="Hsieh H.M."/>
            <person name="Youens-Clark K."/>
            <person name="Lutzoni F."/>
            <person name="Miadlikowska J."/>
            <person name="Eastwood D.C."/>
            <person name="Hamelin R.C."/>
            <person name="Grigoriev I.V."/>
            <person name="U'Ren J.M."/>
        </authorList>
    </citation>
    <scope>NUCLEOTIDE SEQUENCE [LARGE SCALE GENOMIC DNA]</scope>
    <source>
        <strain evidence="1 2">CBS 119005</strain>
    </source>
</reference>
<name>A0ACB9YWZ0_9PEZI</name>
<dbReference type="EMBL" id="MU393499">
    <property type="protein sequence ID" value="KAI4863701.1"/>
    <property type="molecule type" value="Genomic_DNA"/>
</dbReference>
<sequence>MSNARENPGRNPFAAPANEEPPTQLEVECLCGRVSGVIRGPVGSHRVCHCNTCKKVTGGTHSNMLLIQDSMFTINDEKALKTASVVLPSRRVTFHRCRVCDCLIFSKSGDQTDPAFLLEVFVGCLRDMSYLDYKQPDIELNIHEKLAWMPSLLPSPTPSEAASPAEDSDEPMAALEPDVEDSGELMVAPEPDVEMADPAAMIGEEEDIHQWIENEW</sequence>
<keyword evidence="2" id="KW-1185">Reference proteome</keyword>
<evidence type="ECO:0000313" key="1">
    <source>
        <dbReference type="EMBL" id="KAI4863701.1"/>
    </source>
</evidence>
<comment type="caution">
    <text evidence="1">The sequence shown here is derived from an EMBL/GenBank/DDBJ whole genome shotgun (WGS) entry which is preliminary data.</text>
</comment>
<evidence type="ECO:0000313" key="2">
    <source>
        <dbReference type="Proteomes" id="UP001497700"/>
    </source>
</evidence>
<proteinExistence type="predicted"/>
<gene>
    <name evidence="1" type="ORF">F4820DRAFT_449765</name>
</gene>